<dbReference type="GO" id="GO:0005886">
    <property type="term" value="C:plasma membrane"/>
    <property type="evidence" value="ECO:0007669"/>
    <property type="project" value="UniProtKB-SubCell"/>
</dbReference>
<protein>
    <submittedName>
        <fullName evidence="12">Olfactory receptor 6C68</fullName>
    </submittedName>
</protein>
<evidence type="ECO:0000313" key="13">
    <source>
        <dbReference type="Proteomes" id="UP000010552"/>
    </source>
</evidence>
<keyword evidence="8 10" id="KW-0472">Membrane</keyword>
<dbReference type="PANTHER" id="PTHR26454">
    <property type="entry name" value="OLFACTORY RECEPTOR"/>
    <property type="match status" value="1"/>
</dbReference>
<proteinExistence type="predicted"/>
<evidence type="ECO:0000256" key="7">
    <source>
        <dbReference type="ARBA" id="ARBA00023040"/>
    </source>
</evidence>
<evidence type="ECO:0000313" key="12">
    <source>
        <dbReference type="EMBL" id="ELK13720.1"/>
    </source>
</evidence>
<dbReference type="Pfam" id="PF00001">
    <property type="entry name" value="7tm_1"/>
    <property type="match status" value="1"/>
</dbReference>
<dbReference type="PANTHER" id="PTHR26454:SF33">
    <property type="entry name" value="OLFACTORY RECEPTOR"/>
    <property type="match status" value="1"/>
</dbReference>
<keyword evidence="7" id="KW-0807">Transducer</keyword>
<evidence type="ECO:0000256" key="2">
    <source>
        <dbReference type="ARBA" id="ARBA00022475"/>
    </source>
</evidence>
<evidence type="ECO:0000256" key="9">
    <source>
        <dbReference type="ARBA" id="ARBA00023170"/>
    </source>
</evidence>
<dbReference type="GO" id="GO:0004930">
    <property type="term" value="F:G protein-coupled receptor activity"/>
    <property type="evidence" value="ECO:0007669"/>
    <property type="project" value="UniProtKB-KW"/>
</dbReference>
<dbReference type="InterPro" id="IPR000276">
    <property type="entry name" value="GPCR_Rhodpsn"/>
</dbReference>
<name>L5KR28_PTEAL</name>
<evidence type="ECO:0000256" key="5">
    <source>
        <dbReference type="ARBA" id="ARBA00022725"/>
    </source>
</evidence>
<dbReference type="GO" id="GO:0004984">
    <property type="term" value="F:olfactory receptor activity"/>
    <property type="evidence" value="ECO:0007669"/>
    <property type="project" value="TreeGrafter"/>
</dbReference>
<dbReference type="InterPro" id="IPR047132">
    <property type="entry name" value="Olfact_rcpt_6C-like"/>
</dbReference>
<keyword evidence="2" id="KW-1003">Cell membrane</keyword>
<keyword evidence="13" id="KW-1185">Reference proteome</keyword>
<dbReference type="AlphaFoldDB" id="L5KR28"/>
<dbReference type="Gene3D" id="1.20.1070.10">
    <property type="entry name" value="Rhodopsin 7-helix transmembrane proteins"/>
    <property type="match status" value="1"/>
</dbReference>
<feature type="transmembrane region" description="Helical" evidence="10">
    <location>
        <begin position="27"/>
        <end position="47"/>
    </location>
</feature>
<keyword evidence="5" id="KW-0552">Olfaction</keyword>
<feature type="domain" description="G-protein coupled receptors family 1 profile" evidence="11">
    <location>
        <begin position="1"/>
        <end position="74"/>
    </location>
</feature>
<keyword evidence="7" id="KW-0297">G-protein coupled receptor</keyword>
<gene>
    <name evidence="12" type="ORF">PAL_GLEAN10000401</name>
</gene>
<dbReference type="SUPFAM" id="SSF81321">
    <property type="entry name" value="Family A G protein-coupled receptor-like"/>
    <property type="match status" value="1"/>
</dbReference>
<evidence type="ECO:0000256" key="10">
    <source>
        <dbReference type="SAM" id="Phobius"/>
    </source>
</evidence>
<evidence type="ECO:0000256" key="3">
    <source>
        <dbReference type="ARBA" id="ARBA00022606"/>
    </source>
</evidence>
<evidence type="ECO:0000256" key="1">
    <source>
        <dbReference type="ARBA" id="ARBA00004651"/>
    </source>
</evidence>
<sequence length="74" mass="8283">MSYNHYVAICKPLHDTIIMNNRVCFKILIGCYLIALIIVILSFSMGFELEFCDSNVIDHFGCGAALILKITQGL</sequence>
<comment type="subcellular location">
    <subcellularLocation>
        <location evidence="1">Cell membrane</location>
        <topology evidence="1">Multi-pass membrane protein</topology>
    </subcellularLocation>
</comment>
<dbReference type="InterPro" id="IPR017452">
    <property type="entry name" value="GPCR_Rhodpsn_7TM"/>
</dbReference>
<evidence type="ECO:0000256" key="8">
    <source>
        <dbReference type="ARBA" id="ARBA00023136"/>
    </source>
</evidence>
<dbReference type="Proteomes" id="UP000010552">
    <property type="component" value="Unassembled WGS sequence"/>
</dbReference>
<evidence type="ECO:0000256" key="4">
    <source>
        <dbReference type="ARBA" id="ARBA00022692"/>
    </source>
</evidence>
<organism evidence="12 13">
    <name type="scientific">Pteropus alecto</name>
    <name type="common">Black flying fox</name>
    <dbReference type="NCBI Taxonomy" id="9402"/>
    <lineage>
        <taxon>Eukaryota</taxon>
        <taxon>Metazoa</taxon>
        <taxon>Chordata</taxon>
        <taxon>Craniata</taxon>
        <taxon>Vertebrata</taxon>
        <taxon>Euteleostomi</taxon>
        <taxon>Mammalia</taxon>
        <taxon>Eutheria</taxon>
        <taxon>Laurasiatheria</taxon>
        <taxon>Chiroptera</taxon>
        <taxon>Yinpterochiroptera</taxon>
        <taxon>Pteropodoidea</taxon>
        <taxon>Pteropodidae</taxon>
        <taxon>Pteropodinae</taxon>
        <taxon>Pteropus</taxon>
    </lineage>
</organism>
<keyword evidence="3" id="KW-0716">Sensory transduction</keyword>
<evidence type="ECO:0000256" key="6">
    <source>
        <dbReference type="ARBA" id="ARBA00022989"/>
    </source>
</evidence>
<keyword evidence="4 10" id="KW-0812">Transmembrane</keyword>
<dbReference type="InParanoid" id="L5KR28"/>
<keyword evidence="6 10" id="KW-1133">Transmembrane helix</keyword>
<reference evidence="13" key="1">
    <citation type="journal article" date="2013" name="Science">
        <title>Comparative analysis of bat genomes provides insight into the evolution of flight and immunity.</title>
        <authorList>
            <person name="Zhang G."/>
            <person name="Cowled C."/>
            <person name="Shi Z."/>
            <person name="Huang Z."/>
            <person name="Bishop-Lilly K.A."/>
            <person name="Fang X."/>
            <person name="Wynne J.W."/>
            <person name="Xiong Z."/>
            <person name="Baker M.L."/>
            <person name="Zhao W."/>
            <person name="Tachedjian M."/>
            <person name="Zhu Y."/>
            <person name="Zhou P."/>
            <person name="Jiang X."/>
            <person name="Ng J."/>
            <person name="Yang L."/>
            <person name="Wu L."/>
            <person name="Xiao J."/>
            <person name="Feng Y."/>
            <person name="Chen Y."/>
            <person name="Sun X."/>
            <person name="Zhang Y."/>
            <person name="Marsh G.A."/>
            <person name="Crameri G."/>
            <person name="Broder C.C."/>
            <person name="Frey K.G."/>
            <person name="Wang L.F."/>
            <person name="Wang J."/>
        </authorList>
    </citation>
    <scope>NUCLEOTIDE SEQUENCE [LARGE SCALE GENOMIC DNA]</scope>
</reference>
<dbReference type="EMBL" id="KB030585">
    <property type="protein sequence ID" value="ELK13720.1"/>
    <property type="molecule type" value="Genomic_DNA"/>
</dbReference>
<keyword evidence="9 12" id="KW-0675">Receptor</keyword>
<accession>L5KR28</accession>
<dbReference type="PROSITE" id="PS50262">
    <property type="entry name" value="G_PROTEIN_RECEP_F1_2"/>
    <property type="match status" value="1"/>
</dbReference>
<evidence type="ECO:0000259" key="11">
    <source>
        <dbReference type="PROSITE" id="PS50262"/>
    </source>
</evidence>